<dbReference type="CDD" id="cd09218">
    <property type="entry name" value="TLP-PA"/>
    <property type="match status" value="1"/>
</dbReference>
<name>A0ABM3RCW3_SPIOL</name>
<sequence>MHEVYKGVESTTFTFKNNCPYTIWPGTLSGAGSPMLSSTGFELRNGATVSVDAPTPWSGRFWARTLCLSDAAGKFRCSTGDCGSGEKACNGKGGAPPATLAEFTIAGNMGKDFYDISLVDGFNLPLSVVPQGRTNDCPATRCAANLNPQCPQTLAVRDSNGSIIGCKSACLAFNQPQYCCTGDYKTPQTCPPTNLSRYFKNQCPQAYSYAYDDSTSTFTCPTGVNYLITFCP</sequence>
<dbReference type="PRINTS" id="PR00347">
    <property type="entry name" value="THAUMATIN"/>
</dbReference>
<dbReference type="SUPFAM" id="SSF49870">
    <property type="entry name" value="Osmotin, thaumatin-like protein"/>
    <property type="match status" value="1"/>
</dbReference>
<evidence type="ECO:0000313" key="1">
    <source>
        <dbReference type="Proteomes" id="UP000813463"/>
    </source>
</evidence>
<protein>
    <submittedName>
        <fullName evidence="2">Thaumatin-like protein 1 isoform X2</fullName>
    </submittedName>
</protein>
<dbReference type="Gene3D" id="2.60.110.10">
    <property type="entry name" value="Thaumatin"/>
    <property type="match status" value="1"/>
</dbReference>
<dbReference type="InterPro" id="IPR017949">
    <property type="entry name" value="Thaumatin_CS"/>
</dbReference>
<dbReference type="PROSITE" id="PS51367">
    <property type="entry name" value="THAUMATIN_2"/>
    <property type="match status" value="1"/>
</dbReference>
<dbReference type="Pfam" id="PF00314">
    <property type="entry name" value="Thaumatin"/>
    <property type="match status" value="1"/>
</dbReference>
<dbReference type="RefSeq" id="XP_056693441.1">
    <property type="nucleotide sequence ID" value="XM_056837463.1"/>
</dbReference>
<evidence type="ECO:0000313" key="2">
    <source>
        <dbReference type="RefSeq" id="XP_056693441.1"/>
    </source>
</evidence>
<dbReference type="PROSITE" id="PS00316">
    <property type="entry name" value="THAUMATIN_1"/>
    <property type="match status" value="1"/>
</dbReference>
<proteinExistence type="predicted"/>
<dbReference type="InterPro" id="IPR037176">
    <property type="entry name" value="Osmotin/thaumatin-like_sf"/>
</dbReference>
<dbReference type="PANTHER" id="PTHR31048">
    <property type="entry name" value="OS03G0233200 PROTEIN"/>
    <property type="match status" value="1"/>
</dbReference>
<accession>A0ABM3RCW3</accession>
<reference evidence="2" key="2">
    <citation type="submission" date="2025-08" db="UniProtKB">
        <authorList>
            <consortium name="RefSeq"/>
        </authorList>
    </citation>
    <scope>IDENTIFICATION</scope>
    <source>
        <tissue evidence="2">Leaf</tissue>
    </source>
</reference>
<gene>
    <name evidence="2" type="primary">LOC110778589</name>
</gene>
<dbReference type="PIRSF" id="PIRSF002703">
    <property type="entry name" value="Thaumatin"/>
    <property type="match status" value="1"/>
</dbReference>
<dbReference type="SMART" id="SM00205">
    <property type="entry name" value="THN"/>
    <property type="match status" value="1"/>
</dbReference>
<keyword evidence="1" id="KW-1185">Reference proteome</keyword>
<organism evidence="1 2">
    <name type="scientific">Spinacia oleracea</name>
    <name type="common">Spinach</name>
    <dbReference type="NCBI Taxonomy" id="3562"/>
    <lineage>
        <taxon>Eukaryota</taxon>
        <taxon>Viridiplantae</taxon>
        <taxon>Streptophyta</taxon>
        <taxon>Embryophyta</taxon>
        <taxon>Tracheophyta</taxon>
        <taxon>Spermatophyta</taxon>
        <taxon>Magnoliopsida</taxon>
        <taxon>eudicotyledons</taxon>
        <taxon>Gunneridae</taxon>
        <taxon>Pentapetalae</taxon>
        <taxon>Caryophyllales</taxon>
        <taxon>Chenopodiaceae</taxon>
        <taxon>Chenopodioideae</taxon>
        <taxon>Anserineae</taxon>
        <taxon>Spinacia</taxon>
    </lineage>
</organism>
<dbReference type="GeneID" id="110778589"/>
<reference evidence="1" key="1">
    <citation type="journal article" date="2021" name="Nat. Commun.">
        <title>Genomic analyses provide insights into spinach domestication and the genetic basis of agronomic traits.</title>
        <authorList>
            <person name="Cai X."/>
            <person name="Sun X."/>
            <person name="Xu C."/>
            <person name="Sun H."/>
            <person name="Wang X."/>
            <person name="Ge C."/>
            <person name="Zhang Z."/>
            <person name="Wang Q."/>
            <person name="Fei Z."/>
            <person name="Jiao C."/>
            <person name="Wang Q."/>
        </authorList>
    </citation>
    <scope>NUCLEOTIDE SEQUENCE [LARGE SCALE GENOMIC DNA]</scope>
    <source>
        <strain evidence="1">cv. Varoflay</strain>
    </source>
</reference>
<dbReference type="InterPro" id="IPR001938">
    <property type="entry name" value="Thaumatin"/>
</dbReference>
<dbReference type="Proteomes" id="UP000813463">
    <property type="component" value="Chromosome 2"/>
</dbReference>